<dbReference type="Proteomes" id="UP000663882">
    <property type="component" value="Unassembled WGS sequence"/>
</dbReference>
<dbReference type="Proteomes" id="UP000663889">
    <property type="component" value="Unassembled WGS sequence"/>
</dbReference>
<proteinExistence type="predicted"/>
<evidence type="ECO:0000313" key="2">
    <source>
        <dbReference type="EMBL" id="CAF1414296.1"/>
    </source>
</evidence>
<comment type="caution">
    <text evidence="3">The sequence shown here is derived from an EMBL/GenBank/DDBJ whole genome shotgun (WGS) entry which is preliminary data.</text>
</comment>
<accession>A0A815PUC9</accession>
<dbReference type="Proteomes" id="UP000663864">
    <property type="component" value="Unassembled WGS sequence"/>
</dbReference>
<dbReference type="EMBL" id="CAJNOU010004753">
    <property type="protein sequence ID" value="CAF1453696.1"/>
    <property type="molecule type" value="Genomic_DNA"/>
</dbReference>
<dbReference type="OrthoDB" id="9972102at2759"/>
<protein>
    <submittedName>
        <fullName evidence="3">Uncharacterized protein</fullName>
    </submittedName>
</protein>
<sequence length="85" mass="10240">MTTKKEINEKSMVVKGVNGSLEWVIYVGKWNHKDLFQCSHEWLFDDKGRERAGTIFIDKLYVDIRHIIIDTRPNRPYFIWKDKKI</sequence>
<reference evidence="3" key="1">
    <citation type="submission" date="2021-02" db="EMBL/GenBank/DDBJ databases">
        <authorList>
            <person name="Nowell W R."/>
        </authorList>
    </citation>
    <scope>NUCLEOTIDE SEQUENCE</scope>
</reference>
<organism evidence="3 4">
    <name type="scientific">Rotaria sordida</name>
    <dbReference type="NCBI Taxonomy" id="392033"/>
    <lineage>
        <taxon>Eukaryota</taxon>
        <taxon>Metazoa</taxon>
        <taxon>Spiralia</taxon>
        <taxon>Gnathifera</taxon>
        <taxon>Rotifera</taxon>
        <taxon>Eurotatoria</taxon>
        <taxon>Bdelloidea</taxon>
        <taxon>Philodinida</taxon>
        <taxon>Philodinidae</taxon>
        <taxon>Rotaria</taxon>
    </lineage>
</organism>
<evidence type="ECO:0000313" key="4">
    <source>
        <dbReference type="Proteomes" id="UP000663889"/>
    </source>
</evidence>
<dbReference type="EMBL" id="CAJNOT010002724">
    <property type="protein sequence ID" value="CAF1339064.1"/>
    <property type="molecule type" value="Genomic_DNA"/>
</dbReference>
<gene>
    <name evidence="2" type="ORF">RFH988_LOCUS35352</name>
    <name evidence="3" type="ORF">SEV965_LOCUS33818</name>
    <name evidence="1" type="ORF">ZHD862_LOCUS29945</name>
</gene>
<evidence type="ECO:0000313" key="1">
    <source>
        <dbReference type="EMBL" id="CAF1339064.1"/>
    </source>
</evidence>
<dbReference type="EMBL" id="CAJNOO010005336">
    <property type="protein sequence ID" value="CAF1414296.1"/>
    <property type="molecule type" value="Genomic_DNA"/>
</dbReference>
<evidence type="ECO:0000313" key="3">
    <source>
        <dbReference type="EMBL" id="CAF1453696.1"/>
    </source>
</evidence>
<dbReference type="AlphaFoldDB" id="A0A815PUC9"/>
<name>A0A815PUC9_9BILA</name>